<protein>
    <submittedName>
        <fullName evidence="2">Putative secreted protein (Por secretion system target)</fullName>
    </submittedName>
</protein>
<evidence type="ECO:0000313" key="3">
    <source>
        <dbReference type="Proteomes" id="UP000293874"/>
    </source>
</evidence>
<feature type="chain" id="PRO_5020418439" evidence="1">
    <location>
        <begin position="26"/>
        <end position="765"/>
    </location>
</feature>
<dbReference type="InterPro" id="IPR036278">
    <property type="entry name" value="Sialidase_sf"/>
</dbReference>
<dbReference type="EMBL" id="SGXA01000002">
    <property type="protein sequence ID" value="RZS72398.1"/>
    <property type="molecule type" value="Genomic_DNA"/>
</dbReference>
<dbReference type="RefSeq" id="WP_130542814.1">
    <property type="nucleotide sequence ID" value="NZ_CP042431.1"/>
</dbReference>
<dbReference type="Gene3D" id="2.60.40.10">
    <property type="entry name" value="Immunoglobulins"/>
    <property type="match status" value="1"/>
</dbReference>
<evidence type="ECO:0000313" key="2">
    <source>
        <dbReference type="EMBL" id="RZS72398.1"/>
    </source>
</evidence>
<dbReference type="NCBIfam" id="TIGR04183">
    <property type="entry name" value="Por_Secre_tail"/>
    <property type="match status" value="1"/>
</dbReference>
<dbReference type="InterPro" id="IPR013783">
    <property type="entry name" value="Ig-like_fold"/>
</dbReference>
<keyword evidence="3" id="KW-1185">Reference proteome</keyword>
<accession>A0A4Q7MUY5</accession>
<dbReference type="SUPFAM" id="SSF50939">
    <property type="entry name" value="Sialidases"/>
    <property type="match status" value="1"/>
</dbReference>
<comment type="caution">
    <text evidence="2">The sequence shown here is derived from an EMBL/GenBank/DDBJ whole genome shotgun (WGS) entry which is preliminary data.</text>
</comment>
<dbReference type="AlphaFoldDB" id="A0A4Q7MUY5"/>
<organism evidence="2 3">
    <name type="scientific">Pseudobacter ginsenosidimutans</name>
    <dbReference type="NCBI Taxonomy" id="661488"/>
    <lineage>
        <taxon>Bacteria</taxon>
        <taxon>Pseudomonadati</taxon>
        <taxon>Bacteroidota</taxon>
        <taxon>Chitinophagia</taxon>
        <taxon>Chitinophagales</taxon>
        <taxon>Chitinophagaceae</taxon>
        <taxon>Pseudobacter</taxon>
    </lineage>
</organism>
<sequence length="765" mass="83409">MKKQLLRVTLILFCYAIFGIPNGNAQTEVRFGNSYVNISKRTAGGTVEFGDTLEIRTNYYFPGGFNGGNIYFVRYMDNIPSNTTLVGDSVYLITNEGLLVKKYSIRASDDQATYKANPSLSEFNLRINIGANAANVGTAVTNAVAGGGNVKPGTHRPLVAGGTLITTAFRVRVTGSAGDIITLGAGELRYKKNSSSSTFYQDSIVRAIRYRILISPNTPICADAVGKNFAAEFGGTFGSGNTHNRGILPSDLPVPGYIRRPLTPSTETNDGYYTIVNNLSPRQSTFRNALKKPSCGSFSPPNINACGNRMFGGHWDIIGDHTGSTTPAGNDPTAANATGGYMLVVNSDYATGEAYRQSITGLCPNTSYEFSLWVRNVCTNCGIDSTGTQTWKPGVLPNLTFAIDDLDRYSSGMVDTVGWVKKGFMFKTGPTQEDIVISIRNNASGGGGNDWAIDDIALVTCNPNLTMLPSATTSVCVGDNVRISALVRSFFDNYTEWMWERSTDNGATWQNTGVTGHTPALDNGSGQYEYEAFYPTFISDPSTNGHIYRFRVASTPGNLSEPDCSFLNFTTIQLNVDDCQILPTKLLSFTGQLNNGNGYLKWVTDNETPGTIYEVERSNDGVSFTKITSVAGISPDAKFTYNFTDPKPVSGQAYYRIRMVEGEVFKYSKIILLSSKLEFSIRNLVNPFGSQISFDIVSPERGKANVQLMDLYGRTVKQSQQNIVQGMNEVFLRNLDHLSSGVYVLRIQIGEKIITKQVLKTNPGH</sequence>
<keyword evidence="1" id="KW-0732">Signal</keyword>
<dbReference type="Gene3D" id="2.60.120.260">
    <property type="entry name" value="Galactose-binding domain-like"/>
    <property type="match status" value="1"/>
</dbReference>
<feature type="signal peptide" evidence="1">
    <location>
        <begin position="1"/>
        <end position="25"/>
    </location>
</feature>
<dbReference type="Proteomes" id="UP000293874">
    <property type="component" value="Unassembled WGS sequence"/>
</dbReference>
<dbReference type="InterPro" id="IPR026444">
    <property type="entry name" value="Secre_tail"/>
</dbReference>
<name>A0A4Q7MUY5_9BACT</name>
<evidence type="ECO:0000256" key="1">
    <source>
        <dbReference type="SAM" id="SignalP"/>
    </source>
</evidence>
<reference evidence="2 3" key="1">
    <citation type="submission" date="2019-02" db="EMBL/GenBank/DDBJ databases">
        <title>Genomic Encyclopedia of Type Strains, Phase IV (KMG-IV): sequencing the most valuable type-strain genomes for metagenomic binning, comparative biology and taxonomic classification.</title>
        <authorList>
            <person name="Goeker M."/>
        </authorList>
    </citation>
    <scope>NUCLEOTIDE SEQUENCE [LARGE SCALE GENOMIC DNA]</scope>
    <source>
        <strain evidence="2 3">DSM 18116</strain>
    </source>
</reference>
<gene>
    <name evidence="2" type="ORF">EV199_4317</name>
</gene>
<dbReference type="OrthoDB" id="2582440at2"/>
<proteinExistence type="predicted"/>